<reference evidence="12" key="1">
    <citation type="submission" date="2020-02" db="EMBL/GenBank/DDBJ databases">
        <authorList>
            <person name="Meier V. D."/>
        </authorList>
    </citation>
    <scope>NUCLEOTIDE SEQUENCE</scope>
    <source>
        <strain evidence="12">AVDCRST_MAG89</strain>
    </source>
</reference>
<evidence type="ECO:0000256" key="3">
    <source>
        <dbReference type="ARBA" id="ARBA00022670"/>
    </source>
</evidence>
<evidence type="ECO:0000256" key="2">
    <source>
        <dbReference type="ARBA" id="ARBA00022475"/>
    </source>
</evidence>
<dbReference type="NCBIfam" id="TIGR00077">
    <property type="entry name" value="lspA"/>
    <property type="match status" value="1"/>
</dbReference>
<proteinExistence type="inferred from homology"/>
<keyword evidence="5 9" id="KW-0064">Aspartyl protease</keyword>
<evidence type="ECO:0000256" key="9">
    <source>
        <dbReference type="HAMAP-Rule" id="MF_00161"/>
    </source>
</evidence>
<feature type="transmembrane region" description="Helical" evidence="9">
    <location>
        <begin position="20"/>
        <end position="40"/>
    </location>
</feature>
<keyword evidence="6 9" id="KW-0378">Hydrolase</keyword>
<comment type="function">
    <text evidence="9 10">This protein specifically catalyzes the removal of signal peptides from prolipoproteins.</text>
</comment>
<comment type="subcellular location">
    <subcellularLocation>
        <location evidence="9">Cell membrane</location>
        <topology evidence="9">Multi-pass membrane protein</topology>
    </subcellularLocation>
</comment>
<dbReference type="EC" id="3.4.23.36" evidence="9"/>
<dbReference type="UniPathway" id="UPA00665"/>
<gene>
    <name evidence="9" type="primary">lspA</name>
    <name evidence="12" type="ORF">AVDCRST_MAG89-4380</name>
</gene>
<feature type="active site" evidence="9">
    <location>
        <position position="151"/>
    </location>
</feature>
<feature type="transmembrane region" description="Helical" evidence="9">
    <location>
        <begin position="146"/>
        <end position="166"/>
    </location>
</feature>
<dbReference type="PRINTS" id="PR00781">
    <property type="entry name" value="LIPOSIGPTASE"/>
</dbReference>
<dbReference type="AlphaFoldDB" id="A0A6J4MVV3"/>
<evidence type="ECO:0000256" key="8">
    <source>
        <dbReference type="ARBA" id="ARBA00023136"/>
    </source>
</evidence>
<evidence type="ECO:0000256" key="10">
    <source>
        <dbReference type="RuleBase" id="RU000594"/>
    </source>
</evidence>
<feature type="transmembrane region" description="Helical" evidence="9">
    <location>
        <begin position="79"/>
        <end position="96"/>
    </location>
</feature>
<name>A0A6J4MVV3_9BACT</name>
<evidence type="ECO:0000313" key="12">
    <source>
        <dbReference type="EMBL" id="CAA9368902.1"/>
    </source>
</evidence>
<dbReference type="PROSITE" id="PS00855">
    <property type="entry name" value="SPASE_II"/>
    <property type="match status" value="1"/>
</dbReference>
<comment type="similarity">
    <text evidence="1 9 11">Belongs to the peptidase A8 family.</text>
</comment>
<dbReference type="EMBL" id="CADCTV010000917">
    <property type="protein sequence ID" value="CAA9368902.1"/>
    <property type="molecule type" value="Genomic_DNA"/>
</dbReference>
<dbReference type="PANTHER" id="PTHR33695:SF1">
    <property type="entry name" value="LIPOPROTEIN SIGNAL PEPTIDASE"/>
    <property type="match status" value="1"/>
</dbReference>
<evidence type="ECO:0000256" key="6">
    <source>
        <dbReference type="ARBA" id="ARBA00022801"/>
    </source>
</evidence>
<dbReference type="HAMAP" id="MF_00161">
    <property type="entry name" value="LspA"/>
    <property type="match status" value="1"/>
</dbReference>
<organism evidence="12">
    <name type="scientific">uncultured Gemmatimonadota bacterium</name>
    <dbReference type="NCBI Taxonomy" id="203437"/>
    <lineage>
        <taxon>Bacteria</taxon>
        <taxon>Pseudomonadati</taxon>
        <taxon>Gemmatimonadota</taxon>
        <taxon>environmental samples</taxon>
    </lineage>
</organism>
<evidence type="ECO:0000256" key="5">
    <source>
        <dbReference type="ARBA" id="ARBA00022750"/>
    </source>
</evidence>
<keyword evidence="7 9" id="KW-1133">Transmembrane helix</keyword>
<evidence type="ECO:0000256" key="4">
    <source>
        <dbReference type="ARBA" id="ARBA00022692"/>
    </source>
</evidence>
<keyword evidence="3 9" id="KW-0645">Protease</keyword>
<keyword evidence="4 9" id="KW-0812">Transmembrane</keyword>
<evidence type="ECO:0000256" key="1">
    <source>
        <dbReference type="ARBA" id="ARBA00006139"/>
    </source>
</evidence>
<dbReference type="Pfam" id="PF01252">
    <property type="entry name" value="Peptidase_A8"/>
    <property type="match status" value="1"/>
</dbReference>
<keyword evidence="2 9" id="KW-1003">Cell membrane</keyword>
<sequence>MAEATTSAGTPADEARRKMALYLGLVIGWVVLDQVTKVIVQRTLRLYDPVPVIGDFFRLTYIYNRGAAFGLHLGDWSRIAFSILPVAAAALLYMMYRTTPWSDKMRLIAIPLVTGGAIGNLIDRIRSSRGVIDFFDFGFGGTRWPVFNVADIGVTVGALLLAVSLWREEQQMEKELDGV</sequence>
<evidence type="ECO:0000256" key="11">
    <source>
        <dbReference type="RuleBase" id="RU004181"/>
    </source>
</evidence>
<dbReference type="InterPro" id="IPR001872">
    <property type="entry name" value="Peptidase_A8"/>
</dbReference>
<keyword evidence="12" id="KW-0449">Lipoprotein</keyword>
<dbReference type="GO" id="GO:0006508">
    <property type="term" value="P:proteolysis"/>
    <property type="evidence" value="ECO:0007669"/>
    <property type="project" value="UniProtKB-KW"/>
</dbReference>
<accession>A0A6J4MVV3</accession>
<keyword evidence="8 9" id="KW-0472">Membrane</keyword>
<evidence type="ECO:0000256" key="7">
    <source>
        <dbReference type="ARBA" id="ARBA00022989"/>
    </source>
</evidence>
<dbReference type="PANTHER" id="PTHR33695">
    <property type="entry name" value="LIPOPROTEIN SIGNAL PEPTIDASE"/>
    <property type="match status" value="1"/>
</dbReference>
<comment type="catalytic activity">
    <reaction evidence="9 10">
        <text>Release of signal peptides from bacterial membrane prolipoproteins. Hydrolyzes -Xaa-Yaa-Zaa-|-(S,diacylglyceryl)Cys-, in which Xaa is hydrophobic (preferably Leu), and Yaa (Ala or Ser) and Zaa (Gly or Ala) have small, neutral side chains.</text>
        <dbReference type="EC" id="3.4.23.36"/>
    </reaction>
</comment>
<dbReference type="GO" id="GO:0005886">
    <property type="term" value="C:plasma membrane"/>
    <property type="evidence" value="ECO:0007669"/>
    <property type="project" value="UniProtKB-SubCell"/>
</dbReference>
<comment type="caution">
    <text evidence="9">Lacks conserved residue(s) required for the propagation of feature annotation.</text>
</comment>
<comment type="pathway">
    <text evidence="9">Protein modification; lipoprotein biosynthesis (signal peptide cleavage).</text>
</comment>
<feature type="active site" evidence="9">
    <location>
        <position position="133"/>
    </location>
</feature>
<protein>
    <recommendedName>
        <fullName evidence="9">Lipoprotein signal peptidase</fullName>
        <ecNumber evidence="9">3.4.23.36</ecNumber>
    </recommendedName>
    <alternativeName>
        <fullName evidence="9">Prolipoprotein signal peptidase</fullName>
    </alternativeName>
    <alternativeName>
        <fullName evidence="9">Signal peptidase II</fullName>
        <shortName evidence="9">SPase II</shortName>
    </alternativeName>
</protein>
<dbReference type="GO" id="GO:0004190">
    <property type="term" value="F:aspartic-type endopeptidase activity"/>
    <property type="evidence" value="ECO:0007669"/>
    <property type="project" value="UniProtKB-UniRule"/>
</dbReference>